<organism evidence="5 6">
    <name type="scientific">Gossypium barbadense</name>
    <name type="common">Sea Island cotton</name>
    <name type="synonym">Hibiscus barbadensis</name>
    <dbReference type="NCBI Taxonomy" id="3634"/>
    <lineage>
        <taxon>Eukaryota</taxon>
        <taxon>Viridiplantae</taxon>
        <taxon>Streptophyta</taxon>
        <taxon>Embryophyta</taxon>
        <taxon>Tracheophyta</taxon>
        <taxon>Spermatophyta</taxon>
        <taxon>Magnoliopsida</taxon>
        <taxon>eudicotyledons</taxon>
        <taxon>Gunneridae</taxon>
        <taxon>Pentapetalae</taxon>
        <taxon>rosids</taxon>
        <taxon>malvids</taxon>
        <taxon>Malvales</taxon>
        <taxon>Malvaceae</taxon>
        <taxon>Malvoideae</taxon>
        <taxon>Gossypium</taxon>
    </lineage>
</organism>
<name>A0A2P5X3X6_GOSBA</name>
<dbReference type="EMBL" id="KZ665736">
    <property type="protein sequence ID" value="PPR98030.1"/>
    <property type="molecule type" value="Genomic_DNA"/>
</dbReference>
<evidence type="ECO:0000256" key="1">
    <source>
        <dbReference type="ARBA" id="ARBA00022723"/>
    </source>
</evidence>
<dbReference type="OrthoDB" id="1740843at2759"/>
<dbReference type="InterPro" id="IPR011011">
    <property type="entry name" value="Znf_FYVE_PHD"/>
</dbReference>
<dbReference type="InterPro" id="IPR013083">
    <property type="entry name" value="Znf_RING/FYVE/PHD"/>
</dbReference>
<gene>
    <name evidence="5" type="ORF">GOBAR_AA22636</name>
</gene>
<sequence length="583" mass="65723">MVKAISKQWDEAVGSNACSETLRKGQIPTVSSSLPPVASAEICEIKNETADAGKPEGNEVAENSGHLDIEVTESANMLDLVAGTEIPYLSSEGMLMRKPSEKTNEDSLESVEMIIAKQMKVIMKKPNRFHWPDIHNLYVDARKENCSIQEVSKSEMVDLQSKWNKKGHICHIFAIENRLHGLLSGQWLNPQYMKIWHKSIVKEFGIASVKQLLLTLEATLHHLALSTDWTKHVDSAGTMGSASHIVIASSRGSAKHAIARKGAASMMLKVFVGGRVAWFLVSCSTERFYRAHWFPRLLGKLEAKRYPAYCILRVQTWQREANLLHGELLLSHQLVCSALDFFRKRHVRKSAVAIIAEYTYTWHRCQGGNLNVNAKRGGNVIKRGKGDTKGKRPAQKRMSLRVRKDKKVAAAVPLRRSPGKLKYISLQKKKPGRCKKGKKKPKKKAPQKIKKSIWKKKRTRAYHSYWLDCLGLSSSKPDDELVMQFQRKMLFALSEHMSVFPYQPRCLLCCESGYASNSNSVACEICEEWFHGDAYGLNSENKINIIGFWCHVCRKTTPPICPNMVATRADESQMAEMQTGVTT</sequence>
<dbReference type="Gene3D" id="3.30.40.10">
    <property type="entry name" value="Zinc/RING finger domain, C3HC4 (zinc finger)"/>
    <property type="match status" value="1"/>
</dbReference>
<evidence type="ECO:0000313" key="6">
    <source>
        <dbReference type="Proteomes" id="UP000239757"/>
    </source>
</evidence>
<feature type="region of interest" description="Disordered" evidence="4">
    <location>
        <begin position="429"/>
        <end position="452"/>
    </location>
</feature>
<proteinExistence type="predicted"/>
<accession>A0A2P5X3X6</accession>
<evidence type="ECO:0000256" key="4">
    <source>
        <dbReference type="SAM" id="MobiDB-lite"/>
    </source>
</evidence>
<feature type="region of interest" description="Disordered" evidence="4">
    <location>
        <begin position="376"/>
        <end position="399"/>
    </location>
</feature>
<reference evidence="5 6" key="1">
    <citation type="submission" date="2015-01" db="EMBL/GenBank/DDBJ databases">
        <title>Genome of allotetraploid Gossypium barbadense reveals genomic plasticity and fiber elongation in cotton evolution.</title>
        <authorList>
            <person name="Chen X."/>
            <person name="Liu X."/>
            <person name="Zhao B."/>
            <person name="Zheng H."/>
            <person name="Hu Y."/>
            <person name="Lu G."/>
            <person name="Yang C."/>
            <person name="Chen J."/>
            <person name="Shan C."/>
            <person name="Zhang L."/>
            <person name="Zhou Y."/>
            <person name="Wang L."/>
            <person name="Guo W."/>
            <person name="Bai Y."/>
            <person name="Ruan J."/>
            <person name="Shangguan X."/>
            <person name="Mao Y."/>
            <person name="Jiang J."/>
            <person name="Zhu Y."/>
            <person name="Lei J."/>
            <person name="Kang H."/>
            <person name="Chen S."/>
            <person name="He X."/>
            <person name="Wang R."/>
            <person name="Wang Y."/>
            <person name="Chen J."/>
            <person name="Wang L."/>
            <person name="Yu S."/>
            <person name="Wang B."/>
            <person name="Wei J."/>
            <person name="Song S."/>
            <person name="Lu X."/>
            <person name="Gao Z."/>
            <person name="Gu W."/>
            <person name="Deng X."/>
            <person name="Ma D."/>
            <person name="Wang S."/>
            <person name="Liang W."/>
            <person name="Fang L."/>
            <person name="Cai C."/>
            <person name="Zhu X."/>
            <person name="Zhou B."/>
            <person name="Zhang Y."/>
            <person name="Chen Z."/>
            <person name="Xu S."/>
            <person name="Zhu R."/>
            <person name="Wang S."/>
            <person name="Zhang T."/>
            <person name="Zhao G."/>
        </authorList>
    </citation>
    <scope>NUCLEOTIDE SEQUENCE [LARGE SCALE GENOMIC DNA]</scope>
    <source>
        <strain evidence="6">cv. Xinhai21</strain>
        <tissue evidence="5">Leaf</tissue>
    </source>
</reference>
<dbReference type="PANTHER" id="PTHR46508:SF5">
    <property type="entry name" value="PHD-FINGER AND DNA BINDING DOMAIN-CONTAINING PROTEIN"/>
    <property type="match status" value="1"/>
</dbReference>
<evidence type="ECO:0000256" key="3">
    <source>
        <dbReference type="ARBA" id="ARBA00022833"/>
    </source>
</evidence>
<dbReference type="Proteomes" id="UP000239757">
    <property type="component" value="Unassembled WGS sequence"/>
</dbReference>
<dbReference type="GO" id="GO:0008270">
    <property type="term" value="F:zinc ion binding"/>
    <property type="evidence" value="ECO:0007669"/>
    <property type="project" value="UniProtKB-KW"/>
</dbReference>
<evidence type="ECO:0000256" key="2">
    <source>
        <dbReference type="ARBA" id="ARBA00022771"/>
    </source>
</evidence>
<dbReference type="SUPFAM" id="SSF57903">
    <property type="entry name" value="FYVE/PHD zinc finger"/>
    <property type="match status" value="1"/>
</dbReference>
<dbReference type="AlphaFoldDB" id="A0A2P5X3X6"/>
<evidence type="ECO:0000313" key="5">
    <source>
        <dbReference type="EMBL" id="PPR98030.1"/>
    </source>
</evidence>
<keyword evidence="1" id="KW-0479">Metal-binding</keyword>
<protein>
    <recommendedName>
        <fullName evidence="7">PHD-type domain-containing protein</fullName>
    </recommendedName>
</protein>
<keyword evidence="3" id="KW-0862">Zinc</keyword>
<dbReference type="PANTHER" id="PTHR46508">
    <property type="entry name" value="PHD FINGER FAMILY PROTEIN"/>
    <property type="match status" value="1"/>
</dbReference>
<evidence type="ECO:0008006" key="7">
    <source>
        <dbReference type="Google" id="ProtNLM"/>
    </source>
</evidence>
<keyword evidence="2" id="KW-0863">Zinc-finger</keyword>